<dbReference type="Pfam" id="PF01327">
    <property type="entry name" value="Pep_deformylase"/>
    <property type="match status" value="1"/>
</dbReference>
<proteinExistence type="inferred from homology"/>
<comment type="caution">
    <text evidence="2">The sequence shown here is derived from an EMBL/GenBank/DDBJ whole genome shotgun (WGS) entry which is preliminary data.</text>
</comment>
<evidence type="ECO:0000256" key="1">
    <source>
        <dbReference type="ARBA" id="ARBA00010759"/>
    </source>
</evidence>
<evidence type="ECO:0000313" key="3">
    <source>
        <dbReference type="Proteomes" id="UP000619536"/>
    </source>
</evidence>
<gene>
    <name evidence="2" type="primary">fms</name>
    <name evidence="2" type="ORF">GCM10007377_08240</name>
</gene>
<dbReference type="PANTHER" id="PTHR10458:SF22">
    <property type="entry name" value="PEPTIDE DEFORMYLASE"/>
    <property type="match status" value="1"/>
</dbReference>
<dbReference type="GO" id="GO:0042586">
    <property type="term" value="F:peptide deformylase activity"/>
    <property type="evidence" value="ECO:0007669"/>
    <property type="project" value="InterPro"/>
</dbReference>
<dbReference type="RefSeq" id="WP_188354934.1">
    <property type="nucleotide sequence ID" value="NZ_BMDH01000001.1"/>
</dbReference>
<comment type="similarity">
    <text evidence="1">Belongs to the polypeptide deformylase family.</text>
</comment>
<dbReference type="AlphaFoldDB" id="A0A8J3EYH4"/>
<organism evidence="2 3">
    <name type="scientific">Galliscardovia ingluviei</name>
    <dbReference type="NCBI Taxonomy" id="1769422"/>
    <lineage>
        <taxon>Bacteria</taxon>
        <taxon>Bacillati</taxon>
        <taxon>Actinomycetota</taxon>
        <taxon>Actinomycetes</taxon>
        <taxon>Bifidobacteriales</taxon>
        <taxon>Bifidobacteriaceae</taxon>
        <taxon>Galliscardovia</taxon>
    </lineage>
</organism>
<dbReference type="Gene3D" id="3.90.45.10">
    <property type="entry name" value="Peptide deformylase"/>
    <property type="match status" value="1"/>
</dbReference>
<dbReference type="PIRSF" id="PIRSF004749">
    <property type="entry name" value="Pep_def"/>
    <property type="match status" value="1"/>
</dbReference>
<reference evidence="2" key="1">
    <citation type="journal article" date="2014" name="Int. J. Syst. Evol. Microbiol.">
        <title>Complete genome sequence of Corynebacterium casei LMG S-19264T (=DSM 44701T), isolated from a smear-ripened cheese.</title>
        <authorList>
            <consortium name="US DOE Joint Genome Institute (JGI-PGF)"/>
            <person name="Walter F."/>
            <person name="Albersmeier A."/>
            <person name="Kalinowski J."/>
            <person name="Ruckert C."/>
        </authorList>
    </citation>
    <scope>NUCLEOTIDE SEQUENCE</scope>
    <source>
        <strain evidence="2">CCM 8606</strain>
    </source>
</reference>
<dbReference type="EMBL" id="BMDH01000001">
    <property type="protein sequence ID" value="GGI13894.1"/>
    <property type="molecule type" value="Genomic_DNA"/>
</dbReference>
<reference evidence="2" key="2">
    <citation type="submission" date="2020-09" db="EMBL/GenBank/DDBJ databases">
        <authorList>
            <person name="Sun Q."/>
            <person name="Sedlacek I."/>
        </authorList>
    </citation>
    <scope>NUCLEOTIDE SEQUENCE</scope>
    <source>
        <strain evidence="2">CCM 8606</strain>
    </source>
</reference>
<sequence length="139" mass="15394">MQRPIMTTVSFLRRPSRAATLDDIHIAQDLVDTLDANRERCVGMAANMIGESVCIIAVVDEDLGGRITTMLNPQITTQDGAYETQEGCLSLQGERSTLRYRRIEVSWQDIRGRARHAAFTGGTAEAIQHEVDHTLGIII</sequence>
<dbReference type="NCBIfam" id="NF006670">
    <property type="entry name" value="PRK09218.1"/>
    <property type="match status" value="1"/>
</dbReference>
<name>A0A8J3EYH4_9BIFI</name>
<dbReference type="InterPro" id="IPR036821">
    <property type="entry name" value="Peptide_deformylase_sf"/>
</dbReference>
<keyword evidence="3" id="KW-1185">Reference proteome</keyword>
<accession>A0A8J3EYH4</accession>
<dbReference type="SUPFAM" id="SSF56420">
    <property type="entry name" value="Peptide deformylase"/>
    <property type="match status" value="1"/>
</dbReference>
<dbReference type="PANTHER" id="PTHR10458">
    <property type="entry name" value="PEPTIDE DEFORMYLASE"/>
    <property type="match status" value="1"/>
</dbReference>
<dbReference type="InterPro" id="IPR023635">
    <property type="entry name" value="Peptide_deformylase"/>
</dbReference>
<dbReference type="Proteomes" id="UP000619536">
    <property type="component" value="Unassembled WGS sequence"/>
</dbReference>
<evidence type="ECO:0000313" key="2">
    <source>
        <dbReference type="EMBL" id="GGI13894.1"/>
    </source>
</evidence>
<protein>
    <submittedName>
        <fullName evidence="2">Peptide deformylase</fullName>
    </submittedName>
</protein>